<feature type="coiled-coil region" evidence="4">
    <location>
        <begin position="119"/>
        <end position="182"/>
    </location>
</feature>
<dbReference type="Proteomes" id="UP000507470">
    <property type="component" value="Unassembled WGS sequence"/>
</dbReference>
<keyword evidence="4" id="KW-0175">Coiled coil</keyword>
<evidence type="ECO:0000256" key="3">
    <source>
        <dbReference type="ARBA" id="ARBA00022729"/>
    </source>
</evidence>
<dbReference type="PRINTS" id="PR00007">
    <property type="entry name" value="COMPLEMNTC1Q"/>
</dbReference>
<evidence type="ECO:0000313" key="8">
    <source>
        <dbReference type="Proteomes" id="UP000507470"/>
    </source>
</evidence>
<feature type="signal peptide" evidence="5">
    <location>
        <begin position="1"/>
        <end position="23"/>
    </location>
</feature>
<dbReference type="OrthoDB" id="6154955at2759"/>
<dbReference type="Pfam" id="PF00386">
    <property type="entry name" value="C1q"/>
    <property type="match status" value="1"/>
</dbReference>
<proteinExistence type="predicted"/>
<gene>
    <name evidence="7" type="ORF">MCOR_30480</name>
</gene>
<evidence type="ECO:0000256" key="1">
    <source>
        <dbReference type="ARBA" id="ARBA00004613"/>
    </source>
</evidence>
<keyword evidence="8" id="KW-1185">Reference proteome</keyword>
<sequence>MYSFVITMWIVLMCFILLETARGFLLDPDHTANPAGKNQCLPLGRYLSEKEDLLHHIDQLQRDNEQKLDILTSQLQSRLLVFEEKISENDRKNETLELVNIKRKFQELGVNHTLLQQENKLLRDKYSYQESEMKRLQNTTVELSKKVSDLEQLKSINQSLNLRAIQNKVQSLEQKSNLLTNNQNARNQDFLALYNMTQVADKNVNELQHMFENEFRRIVTTFNETVIKEHMKIINNVTNSFQTMKTSQNTTSFQLQNAFSKIKTMEDTVANNSRTVVEALSMKRDSVAFSAYRIDSQTLSSNEKNFKFDKIWTNVGNAYDPGTGIFTAPQLGVYHFSAVALSVSEEILYICFIHNTAKKPASWVTGRGYKTGTLDVVLNLQKGDEISVGGSSIYTIYSDFNKYATFSGYLIS</sequence>
<evidence type="ECO:0000313" key="7">
    <source>
        <dbReference type="EMBL" id="CAC5395854.1"/>
    </source>
</evidence>
<evidence type="ECO:0000259" key="6">
    <source>
        <dbReference type="PROSITE" id="PS50871"/>
    </source>
</evidence>
<dbReference type="AlphaFoldDB" id="A0A6J8CLC1"/>
<feature type="domain" description="C1q" evidence="6">
    <location>
        <begin position="282"/>
        <end position="412"/>
    </location>
</feature>
<dbReference type="SUPFAM" id="SSF49842">
    <property type="entry name" value="TNF-like"/>
    <property type="match status" value="1"/>
</dbReference>
<comment type="subcellular location">
    <subcellularLocation>
        <location evidence="1">Secreted</location>
    </subcellularLocation>
</comment>
<dbReference type="InterPro" id="IPR008983">
    <property type="entry name" value="Tumour_necrosis_fac-like_dom"/>
</dbReference>
<accession>A0A6J8CLC1</accession>
<keyword evidence="3 5" id="KW-0732">Signal</keyword>
<dbReference type="Gene3D" id="2.60.120.40">
    <property type="match status" value="1"/>
</dbReference>
<dbReference type="InterPro" id="IPR001073">
    <property type="entry name" value="C1q_dom"/>
</dbReference>
<evidence type="ECO:0000256" key="5">
    <source>
        <dbReference type="SAM" id="SignalP"/>
    </source>
</evidence>
<name>A0A6J8CLC1_MYTCO</name>
<feature type="chain" id="PRO_5026979791" evidence="5">
    <location>
        <begin position="24"/>
        <end position="412"/>
    </location>
</feature>
<organism evidence="7 8">
    <name type="scientific">Mytilus coruscus</name>
    <name type="common">Sea mussel</name>
    <dbReference type="NCBI Taxonomy" id="42192"/>
    <lineage>
        <taxon>Eukaryota</taxon>
        <taxon>Metazoa</taxon>
        <taxon>Spiralia</taxon>
        <taxon>Lophotrochozoa</taxon>
        <taxon>Mollusca</taxon>
        <taxon>Bivalvia</taxon>
        <taxon>Autobranchia</taxon>
        <taxon>Pteriomorphia</taxon>
        <taxon>Mytilida</taxon>
        <taxon>Mytiloidea</taxon>
        <taxon>Mytilidae</taxon>
        <taxon>Mytilinae</taxon>
        <taxon>Mytilus</taxon>
    </lineage>
</organism>
<keyword evidence="2" id="KW-0964">Secreted</keyword>
<reference evidence="7 8" key="1">
    <citation type="submission" date="2020-06" db="EMBL/GenBank/DDBJ databases">
        <authorList>
            <person name="Li R."/>
            <person name="Bekaert M."/>
        </authorList>
    </citation>
    <scope>NUCLEOTIDE SEQUENCE [LARGE SCALE GENOMIC DNA]</scope>
    <source>
        <strain evidence="8">wild</strain>
    </source>
</reference>
<dbReference type="InterPro" id="IPR050822">
    <property type="entry name" value="Cerebellin_Synaptic_Org"/>
</dbReference>
<dbReference type="PANTHER" id="PTHR22923">
    <property type="entry name" value="CEREBELLIN-RELATED"/>
    <property type="match status" value="1"/>
</dbReference>
<protein>
    <submittedName>
        <fullName evidence="7">C1QL</fullName>
    </submittedName>
</protein>
<dbReference type="SMART" id="SM00110">
    <property type="entry name" value="C1Q"/>
    <property type="match status" value="1"/>
</dbReference>
<dbReference type="PANTHER" id="PTHR22923:SF102">
    <property type="entry name" value="CEREBELLIN 13-RELATED"/>
    <property type="match status" value="1"/>
</dbReference>
<dbReference type="GO" id="GO:0005576">
    <property type="term" value="C:extracellular region"/>
    <property type="evidence" value="ECO:0007669"/>
    <property type="project" value="UniProtKB-SubCell"/>
</dbReference>
<evidence type="ECO:0000256" key="2">
    <source>
        <dbReference type="ARBA" id="ARBA00022525"/>
    </source>
</evidence>
<evidence type="ECO:0000256" key="4">
    <source>
        <dbReference type="SAM" id="Coils"/>
    </source>
</evidence>
<dbReference type="EMBL" id="CACVKT020005595">
    <property type="protein sequence ID" value="CAC5395854.1"/>
    <property type="molecule type" value="Genomic_DNA"/>
</dbReference>
<dbReference type="PROSITE" id="PS50871">
    <property type="entry name" value="C1Q"/>
    <property type="match status" value="1"/>
</dbReference>